<dbReference type="SUPFAM" id="SSF55073">
    <property type="entry name" value="Nucleotide cyclase"/>
    <property type="match status" value="1"/>
</dbReference>
<protein>
    <recommendedName>
        <fullName evidence="3">Guanylate cyclase domain-containing protein</fullName>
    </recommendedName>
</protein>
<reference evidence="2" key="1">
    <citation type="journal article" date="2019" name="Int. J. Syst. Evol. Microbiol.">
        <title>The Global Catalogue of Microorganisms (GCM) 10K type strain sequencing project: providing services to taxonomists for standard genome sequencing and annotation.</title>
        <authorList>
            <consortium name="The Broad Institute Genomics Platform"/>
            <consortium name="The Broad Institute Genome Sequencing Center for Infectious Disease"/>
            <person name="Wu L."/>
            <person name="Ma J."/>
        </authorList>
    </citation>
    <scope>NUCLEOTIDE SEQUENCE [LARGE SCALE GENOMIC DNA]</scope>
    <source>
        <strain evidence="2">KCTC 12848</strain>
    </source>
</reference>
<dbReference type="Gene3D" id="3.40.50.300">
    <property type="entry name" value="P-loop containing nucleotide triphosphate hydrolases"/>
    <property type="match status" value="1"/>
</dbReference>
<dbReference type="EMBL" id="JBHSJB010000022">
    <property type="protein sequence ID" value="MFC5056536.1"/>
    <property type="molecule type" value="Genomic_DNA"/>
</dbReference>
<evidence type="ECO:0000313" key="1">
    <source>
        <dbReference type="EMBL" id="MFC5056536.1"/>
    </source>
</evidence>
<comment type="caution">
    <text evidence="1">The sequence shown here is derived from an EMBL/GenBank/DDBJ whole genome shotgun (WGS) entry which is preliminary data.</text>
</comment>
<evidence type="ECO:0008006" key="3">
    <source>
        <dbReference type="Google" id="ProtNLM"/>
    </source>
</evidence>
<dbReference type="InterPro" id="IPR029787">
    <property type="entry name" value="Nucleotide_cyclase"/>
</dbReference>
<dbReference type="InterPro" id="IPR027417">
    <property type="entry name" value="P-loop_NTPase"/>
</dbReference>
<dbReference type="Proteomes" id="UP001595833">
    <property type="component" value="Unassembled WGS sequence"/>
</dbReference>
<evidence type="ECO:0000313" key="2">
    <source>
        <dbReference type="Proteomes" id="UP001595833"/>
    </source>
</evidence>
<name>A0ABV9Y1X7_9PSEU</name>
<keyword evidence="2" id="KW-1185">Reference proteome</keyword>
<gene>
    <name evidence="1" type="ORF">ACFPFM_22640</name>
</gene>
<dbReference type="RefSeq" id="WP_344042184.1">
    <property type="nucleotide sequence ID" value="NZ_BAAAKE010000032.1"/>
</dbReference>
<organism evidence="1 2">
    <name type="scientific">Saccharothrix xinjiangensis</name>
    <dbReference type="NCBI Taxonomy" id="204798"/>
    <lineage>
        <taxon>Bacteria</taxon>
        <taxon>Bacillati</taxon>
        <taxon>Actinomycetota</taxon>
        <taxon>Actinomycetes</taxon>
        <taxon>Pseudonocardiales</taxon>
        <taxon>Pseudonocardiaceae</taxon>
        <taxon>Saccharothrix</taxon>
    </lineage>
</organism>
<proteinExistence type="predicted"/>
<dbReference type="Gene3D" id="3.30.70.1230">
    <property type="entry name" value="Nucleotide cyclase"/>
    <property type="match status" value="1"/>
</dbReference>
<sequence length="273" mass="28849">MAGPDRAVHRTIVVVDVEGFGDPRRTLPHQMAVRAVLYRVVVEALGAAGVRWEDCHREDRGDGMFVLVPPEYAKAPLAEVLPGALARALREHNDTGPAAQRLRVRMAVHAGEVVFDRHGVTSTAVTTAFRLLDAPPVKKALADSPGLVVLVVSRWVFDEVVRHSAVLDPATFRPVPVAVKEVRDTAWIALPDRPYPAEPAVLDRPSAPAAPGGGAAVPRQLPGAPALFVGREEYLVDLDRVLTPADGDSAGAAVVISALSGAGGIGKTCLALH</sequence>
<accession>A0ABV9Y1X7</accession>